<organism evidence="5 6">
    <name type="scientific">Paraburkholderia madseniana</name>
    <dbReference type="NCBI Taxonomy" id="2599607"/>
    <lineage>
        <taxon>Bacteria</taxon>
        <taxon>Pseudomonadati</taxon>
        <taxon>Pseudomonadota</taxon>
        <taxon>Betaproteobacteria</taxon>
        <taxon>Burkholderiales</taxon>
        <taxon>Burkholderiaceae</taxon>
        <taxon>Paraburkholderia</taxon>
    </lineage>
</organism>
<proteinExistence type="predicted"/>
<keyword evidence="1" id="KW-0805">Transcription regulation</keyword>
<dbReference type="GO" id="GO:0003677">
    <property type="term" value="F:DNA binding"/>
    <property type="evidence" value="ECO:0007669"/>
    <property type="project" value="UniProtKB-KW"/>
</dbReference>
<dbReference type="AlphaFoldDB" id="A0A6N6WAZ5"/>
<accession>A0A6N6WAZ5</accession>
<dbReference type="Pfam" id="PF01638">
    <property type="entry name" value="HxlR"/>
    <property type="match status" value="1"/>
</dbReference>
<dbReference type="Gene3D" id="1.10.10.10">
    <property type="entry name" value="Winged helix-like DNA-binding domain superfamily/Winged helix DNA-binding domain"/>
    <property type="match status" value="1"/>
</dbReference>
<evidence type="ECO:0000259" key="4">
    <source>
        <dbReference type="PROSITE" id="PS51118"/>
    </source>
</evidence>
<reference evidence="5 6" key="1">
    <citation type="journal article" date="2020" name="Int. J. Syst. Evol. Microbiol.">
        <title>Paraburkholderia madseniana sp. nov., a phenolic acid-degrading bacterium isolated from acidic forest soil.</title>
        <authorList>
            <person name="Wilhelm R.C."/>
            <person name="Murphy S.J.L."/>
            <person name="Feriancek N.M."/>
            <person name="Karasz D.C."/>
            <person name="DeRito C.M."/>
            <person name="Newman J.D."/>
            <person name="Buckley D.H."/>
        </authorList>
    </citation>
    <scope>NUCLEOTIDE SEQUENCE [LARGE SCALE GENOMIC DNA]</scope>
    <source>
        <strain evidence="5 6">RP11</strain>
    </source>
</reference>
<dbReference type="OrthoDB" id="9807069at2"/>
<dbReference type="PANTHER" id="PTHR33204">
    <property type="entry name" value="TRANSCRIPTIONAL REGULATOR, MARR FAMILY"/>
    <property type="match status" value="1"/>
</dbReference>
<dbReference type="InterPro" id="IPR036388">
    <property type="entry name" value="WH-like_DNA-bd_sf"/>
</dbReference>
<dbReference type="PROSITE" id="PS51118">
    <property type="entry name" value="HTH_HXLR"/>
    <property type="match status" value="1"/>
</dbReference>
<evidence type="ECO:0000313" key="5">
    <source>
        <dbReference type="EMBL" id="KAE8757837.1"/>
    </source>
</evidence>
<sequence length="129" mass="14483">MVDTNTAVRAPEASNPHEACKAVVEILARIGDKWTVMVVGALSQGPIRYNEIHRRVEGISQRMLTLTLKGLEQDGLVTRTMYPTIPPRVDYELTELGRSLIVPLKTLAEWARENRPAMLAARETFRTRG</sequence>
<dbReference type="Proteomes" id="UP000463700">
    <property type="component" value="Unassembled WGS sequence"/>
</dbReference>
<dbReference type="RefSeq" id="WP_154562347.1">
    <property type="nucleotide sequence ID" value="NZ_VOSW01000041.1"/>
</dbReference>
<gene>
    <name evidence="5" type="ORF">FSO04_21800</name>
</gene>
<name>A0A6N6WAZ5_9BURK</name>
<feature type="domain" description="HTH hxlR-type" evidence="4">
    <location>
        <begin position="20"/>
        <end position="119"/>
    </location>
</feature>
<dbReference type="PANTHER" id="PTHR33204:SF39">
    <property type="entry name" value="TRANSCRIPTIONAL REGULATORY PROTEIN"/>
    <property type="match status" value="1"/>
</dbReference>
<protein>
    <submittedName>
        <fullName evidence="5">Transcriptional regulator</fullName>
    </submittedName>
</protein>
<comment type="caution">
    <text evidence="5">The sequence shown here is derived from an EMBL/GenBank/DDBJ whole genome shotgun (WGS) entry which is preliminary data.</text>
</comment>
<evidence type="ECO:0000313" key="6">
    <source>
        <dbReference type="Proteomes" id="UP000463700"/>
    </source>
</evidence>
<dbReference type="InterPro" id="IPR036390">
    <property type="entry name" value="WH_DNA-bd_sf"/>
</dbReference>
<keyword evidence="2" id="KW-0238">DNA-binding</keyword>
<dbReference type="SUPFAM" id="SSF46785">
    <property type="entry name" value="Winged helix' DNA-binding domain"/>
    <property type="match status" value="1"/>
</dbReference>
<evidence type="ECO:0000256" key="1">
    <source>
        <dbReference type="ARBA" id="ARBA00023015"/>
    </source>
</evidence>
<evidence type="ECO:0000256" key="2">
    <source>
        <dbReference type="ARBA" id="ARBA00023125"/>
    </source>
</evidence>
<dbReference type="EMBL" id="VOSW01000041">
    <property type="protein sequence ID" value="KAE8757837.1"/>
    <property type="molecule type" value="Genomic_DNA"/>
</dbReference>
<keyword evidence="3" id="KW-0804">Transcription</keyword>
<dbReference type="InterPro" id="IPR002577">
    <property type="entry name" value="HTH_HxlR"/>
</dbReference>
<evidence type="ECO:0000256" key="3">
    <source>
        <dbReference type="ARBA" id="ARBA00023163"/>
    </source>
</evidence>